<evidence type="ECO:0000256" key="8">
    <source>
        <dbReference type="ARBA" id="ARBA00023136"/>
    </source>
</evidence>
<reference evidence="14" key="1">
    <citation type="submission" date="2020-10" db="EMBL/GenBank/DDBJ databases">
        <title>Feather gene expression reveals the developmental basis of iridescence in African starlings.</title>
        <authorList>
            <person name="Rubenstein D.R."/>
        </authorList>
    </citation>
    <scope>NUCLEOTIDE SEQUENCE</scope>
    <source>
        <strain evidence="14">SS15</strain>
        <tissue evidence="14">Liver</tissue>
    </source>
</reference>
<evidence type="ECO:0000256" key="6">
    <source>
        <dbReference type="ARBA" id="ARBA00022889"/>
    </source>
</evidence>
<dbReference type="FunFam" id="2.60.40.60:FF:000188">
    <property type="entry name" value="Cadherin 17"/>
    <property type="match status" value="1"/>
</dbReference>
<dbReference type="InterPro" id="IPR039808">
    <property type="entry name" value="Cadherin"/>
</dbReference>
<evidence type="ECO:0000256" key="5">
    <source>
        <dbReference type="ARBA" id="ARBA00022837"/>
    </source>
</evidence>
<dbReference type="GO" id="GO:0045296">
    <property type="term" value="F:cadherin binding"/>
    <property type="evidence" value="ECO:0007669"/>
    <property type="project" value="TreeGrafter"/>
</dbReference>
<feature type="compositionally biased region" description="Basic and acidic residues" evidence="11">
    <location>
        <begin position="878"/>
        <end position="896"/>
    </location>
</feature>
<keyword evidence="5 10" id="KW-0106">Calcium</keyword>
<feature type="domain" description="Cadherin" evidence="13">
    <location>
        <begin position="629"/>
        <end position="736"/>
    </location>
</feature>
<dbReference type="PROSITE" id="PS50268">
    <property type="entry name" value="CADHERIN_2"/>
    <property type="match status" value="6"/>
</dbReference>
<organism evidence="14">
    <name type="scientific">Lamprotornis superbus</name>
    <dbReference type="NCBI Taxonomy" id="245042"/>
    <lineage>
        <taxon>Eukaryota</taxon>
        <taxon>Metazoa</taxon>
        <taxon>Chordata</taxon>
        <taxon>Craniata</taxon>
        <taxon>Vertebrata</taxon>
        <taxon>Euteleostomi</taxon>
        <taxon>Archelosauria</taxon>
        <taxon>Archosauria</taxon>
        <taxon>Dinosauria</taxon>
        <taxon>Saurischia</taxon>
        <taxon>Theropoda</taxon>
        <taxon>Coelurosauria</taxon>
        <taxon>Aves</taxon>
        <taxon>Neognathae</taxon>
        <taxon>Neoaves</taxon>
        <taxon>Telluraves</taxon>
        <taxon>Australaves</taxon>
        <taxon>Passeriformes</taxon>
        <taxon>Sturnidae</taxon>
        <taxon>Lamprotornis</taxon>
    </lineage>
</organism>
<evidence type="ECO:0000256" key="10">
    <source>
        <dbReference type="PROSITE-ProRule" id="PRU00043"/>
    </source>
</evidence>
<evidence type="ECO:0000256" key="2">
    <source>
        <dbReference type="ARBA" id="ARBA00022475"/>
    </source>
</evidence>
<dbReference type="Pfam" id="PF00028">
    <property type="entry name" value="Cadherin"/>
    <property type="match status" value="5"/>
</dbReference>
<keyword evidence="6" id="KW-0130">Cell adhesion</keyword>
<dbReference type="Proteomes" id="UP000618051">
    <property type="component" value="Unassembled WGS sequence"/>
</dbReference>
<dbReference type="GO" id="GO:0016339">
    <property type="term" value="P:calcium-dependent cell-cell adhesion via plasma membrane cell adhesion molecules"/>
    <property type="evidence" value="ECO:0007669"/>
    <property type="project" value="TreeGrafter"/>
</dbReference>
<comment type="subcellular location">
    <subcellularLocation>
        <location evidence="1">Cell membrane</location>
    </subcellularLocation>
</comment>
<feature type="domain" description="Cadherin" evidence="13">
    <location>
        <begin position="749"/>
        <end position="835"/>
    </location>
</feature>
<evidence type="ECO:0000256" key="3">
    <source>
        <dbReference type="ARBA" id="ARBA00022692"/>
    </source>
</evidence>
<dbReference type="PANTHER" id="PTHR24027">
    <property type="entry name" value="CADHERIN-23"/>
    <property type="match status" value="1"/>
</dbReference>
<dbReference type="Gene3D" id="2.60.40.60">
    <property type="entry name" value="Cadherins"/>
    <property type="match status" value="7"/>
</dbReference>
<evidence type="ECO:0000256" key="11">
    <source>
        <dbReference type="SAM" id="MobiDB-lite"/>
    </source>
</evidence>
<comment type="caution">
    <text evidence="14">The sequence shown here is derived from an EMBL/GenBank/DDBJ whole genome shotgun (WGS) entry which is preliminary data.</text>
</comment>
<dbReference type="PANTHER" id="PTHR24027:SF419">
    <property type="entry name" value="CADHERIN-17"/>
    <property type="match status" value="1"/>
</dbReference>
<dbReference type="AlphaFoldDB" id="A0A835P3V3"/>
<reference evidence="15" key="3">
    <citation type="submission" date="2022-01" db="EMBL/GenBank/DDBJ databases">
        <authorList>
            <person name="Rubenstein D.R."/>
        </authorList>
    </citation>
    <scope>NUCLEOTIDE SEQUENCE</scope>
    <source>
        <strain evidence="15">SS15</strain>
        <tissue evidence="15">Liver</tissue>
    </source>
</reference>
<dbReference type="GO" id="GO:0007156">
    <property type="term" value="P:homophilic cell adhesion via plasma membrane adhesion molecules"/>
    <property type="evidence" value="ECO:0007669"/>
    <property type="project" value="InterPro"/>
</dbReference>
<dbReference type="GO" id="GO:0044331">
    <property type="term" value="P:cell-cell adhesion mediated by cadherin"/>
    <property type="evidence" value="ECO:0007669"/>
    <property type="project" value="TreeGrafter"/>
</dbReference>
<dbReference type="PRINTS" id="PR00205">
    <property type="entry name" value="CADHERIN"/>
</dbReference>
<dbReference type="FunFam" id="2.60.40.60:FF:000020">
    <property type="entry name" value="Dachsous cadherin-related 1b"/>
    <property type="match status" value="1"/>
</dbReference>
<dbReference type="GO" id="GO:0016342">
    <property type="term" value="C:catenin complex"/>
    <property type="evidence" value="ECO:0007669"/>
    <property type="project" value="TreeGrafter"/>
</dbReference>
<dbReference type="OrthoDB" id="9946173at2759"/>
<feature type="domain" description="Cadherin" evidence="13">
    <location>
        <begin position="403"/>
        <end position="511"/>
    </location>
</feature>
<dbReference type="GO" id="GO:0005912">
    <property type="term" value="C:adherens junction"/>
    <property type="evidence" value="ECO:0007669"/>
    <property type="project" value="TreeGrafter"/>
</dbReference>
<keyword evidence="9" id="KW-0325">Glycoprotein</keyword>
<dbReference type="PROSITE" id="PS00232">
    <property type="entry name" value="CADHERIN_1"/>
    <property type="match status" value="2"/>
</dbReference>
<keyword evidence="16" id="KW-1185">Reference proteome</keyword>
<dbReference type="GO" id="GO:0016477">
    <property type="term" value="P:cell migration"/>
    <property type="evidence" value="ECO:0007669"/>
    <property type="project" value="TreeGrafter"/>
</dbReference>
<dbReference type="InterPro" id="IPR015919">
    <property type="entry name" value="Cadherin-like_sf"/>
</dbReference>
<evidence type="ECO:0000256" key="1">
    <source>
        <dbReference type="ARBA" id="ARBA00004236"/>
    </source>
</evidence>
<protein>
    <recommendedName>
        <fullName evidence="13">Cadherin domain-containing protein</fullName>
    </recommendedName>
</protein>
<dbReference type="EMBL" id="JADDUC020000001">
    <property type="protein sequence ID" value="KAI1243508.1"/>
    <property type="molecule type" value="Genomic_DNA"/>
</dbReference>
<keyword evidence="7 12" id="KW-1133">Transmembrane helix</keyword>
<dbReference type="FunFam" id="2.60.40.60:FF:000152">
    <property type="entry name" value="Cadherin 17"/>
    <property type="match status" value="1"/>
</dbReference>
<proteinExistence type="predicted"/>
<feature type="transmembrane region" description="Helical" evidence="12">
    <location>
        <begin position="850"/>
        <end position="870"/>
    </location>
</feature>
<evidence type="ECO:0000256" key="4">
    <source>
        <dbReference type="ARBA" id="ARBA00022737"/>
    </source>
</evidence>
<evidence type="ECO:0000256" key="12">
    <source>
        <dbReference type="SAM" id="Phobius"/>
    </source>
</evidence>
<keyword evidence="4" id="KW-0677">Repeat</keyword>
<evidence type="ECO:0000313" key="16">
    <source>
        <dbReference type="Proteomes" id="UP000618051"/>
    </source>
</evidence>
<feature type="domain" description="Cadherin" evidence="13">
    <location>
        <begin position="95"/>
        <end position="188"/>
    </location>
</feature>
<evidence type="ECO:0000256" key="9">
    <source>
        <dbReference type="ARBA" id="ARBA00023180"/>
    </source>
</evidence>
<keyword evidence="2" id="KW-1003">Cell membrane</keyword>
<evidence type="ECO:0000313" key="15">
    <source>
        <dbReference type="EMBL" id="KAI1243508.1"/>
    </source>
</evidence>
<sequence>MQCATKCVGLPLDWEEIPTRGTEVAESQGSCLLSPALCTCAADMPGQCLQEGHASLTADMRCCSDPRPANHKTLLESRAMWLNLECLSVSGPLKDMDFFVQEGGGPRILHQFTLESPAVSFRASGETAGIIDIDPRTGILYINGSLDWETKQVHKLQVESLDESGSRVKGPYAVTIYVEDINDNPPEFNQTEYFGVVRQNSRPGKPFMYVHATDRDDPTTPHAQLSYSILHHFPKYFEEMLFQIDNATGAISPTRTGSYYLDPLKQDTFTLVVSVKDMAGTTTNAFASSVDVIITVMESLWKAPSTIYIKENSTQVHPVNITKVQSNEPGVIYDLFEKEKLPRLPFSVSKDGDIYVTEPLDREEKDSYTFFVVSKDGTGELVDKPLQIQVIVEDINDNPPVCQQDLTVIEVQENEQEASNIGTVLAMDMDEENTFNSRLRFQIQSQEPEYPSNNLFYIQQDTGTLQLNGRSLSKRDSAKYSLKVLVSDPQFQTICDVEVHVIDINDEIPIFEKSNYDSVTLAENTPIGTLILEIQATDGDEPATGSSLIIYQVKEGDPNNTFIIETDSETNRGFVRINKALDFETMPVYNLVINATNPEPLVPGVKYNSSSLTTFNVFVTNVDEPPVFQKPVYKIEVSEDIPVNTLVMTVEAYDPEGDSVRYSLEGDVRKWLRIDSATGQVYTASLLDREKEEIYSIEVVASELNNAAQKSKAFLVLQLRDVNDNHPQIAMDNPTFFCYPVSGGERTLIQATDADELFFYSKFTFSLPDETNTRSNWQISKYNATHAYLSPKHGNFEEKVYDVPIIVNDNGNPPLENKVNLKVSICKCSSENSCFIEIDRQHSWPTAGQAIGILLGVLLIIGAILAGVFFHMKHKEKNGKSQPEDAKDKAELNRLA</sequence>
<evidence type="ECO:0000259" key="13">
    <source>
        <dbReference type="PROSITE" id="PS50268"/>
    </source>
</evidence>
<reference evidence="15 16" key="2">
    <citation type="journal article" date="2021" name="J. Hered.">
        <title>Feather Gene Expression Elucidates the Developmental Basis of Plumage Iridescence in African Starlings.</title>
        <authorList>
            <person name="Rubenstein D.R."/>
            <person name="Corvelo A."/>
            <person name="MacManes M.D."/>
            <person name="Maia R."/>
            <person name="Narzisi G."/>
            <person name="Rousaki A."/>
            <person name="Vandenabeele P."/>
            <person name="Shawkey M.D."/>
            <person name="Solomon J."/>
        </authorList>
    </citation>
    <scope>NUCLEOTIDE SEQUENCE [LARGE SCALE GENOMIC DNA]</scope>
    <source>
        <strain evidence="15">SS15</strain>
    </source>
</reference>
<dbReference type="SMART" id="SM00112">
    <property type="entry name" value="CA"/>
    <property type="match status" value="7"/>
</dbReference>
<gene>
    <name evidence="15" type="ORF">IHE44_0001135</name>
    <name evidence="14" type="ORF">IHE44_000958</name>
</gene>
<evidence type="ECO:0000256" key="7">
    <source>
        <dbReference type="ARBA" id="ARBA00022989"/>
    </source>
</evidence>
<dbReference type="FunFam" id="2.60.40.60:FF:000183">
    <property type="entry name" value="Cadherin 17"/>
    <property type="match status" value="1"/>
</dbReference>
<evidence type="ECO:0000313" key="14">
    <source>
        <dbReference type="EMBL" id="KAG0129365.1"/>
    </source>
</evidence>
<dbReference type="InterPro" id="IPR002126">
    <property type="entry name" value="Cadherin-like_dom"/>
</dbReference>
<dbReference type="GO" id="GO:0007043">
    <property type="term" value="P:cell-cell junction assembly"/>
    <property type="evidence" value="ECO:0007669"/>
    <property type="project" value="TreeGrafter"/>
</dbReference>
<accession>A0A835P3V3</accession>
<dbReference type="GO" id="GO:0034332">
    <property type="term" value="P:adherens junction organization"/>
    <property type="evidence" value="ECO:0007669"/>
    <property type="project" value="TreeGrafter"/>
</dbReference>
<dbReference type="InterPro" id="IPR020894">
    <property type="entry name" value="Cadherin_CS"/>
</dbReference>
<dbReference type="SUPFAM" id="SSF49313">
    <property type="entry name" value="Cadherin-like"/>
    <property type="match status" value="7"/>
</dbReference>
<feature type="domain" description="Cadherin" evidence="13">
    <location>
        <begin position="513"/>
        <end position="628"/>
    </location>
</feature>
<dbReference type="FunFam" id="2.60.40.60:FF:000163">
    <property type="entry name" value="Cadherin 17"/>
    <property type="match status" value="1"/>
</dbReference>
<dbReference type="FunFam" id="2.60.40.60:FF:000011">
    <property type="entry name" value="Cadherin 1"/>
    <property type="match status" value="1"/>
</dbReference>
<dbReference type="CDD" id="cd11304">
    <property type="entry name" value="Cadherin_repeat"/>
    <property type="match status" value="6"/>
</dbReference>
<dbReference type="GO" id="GO:0005509">
    <property type="term" value="F:calcium ion binding"/>
    <property type="evidence" value="ECO:0007669"/>
    <property type="project" value="UniProtKB-UniRule"/>
</dbReference>
<name>A0A835P3V3_9PASS</name>
<dbReference type="EMBL" id="JADDUC010000012">
    <property type="protein sequence ID" value="KAG0129365.1"/>
    <property type="molecule type" value="Genomic_DNA"/>
</dbReference>
<keyword evidence="3 12" id="KW-0812">Transmembrane</keyword>
<dbReference type="GO" id="GO:0008013">
    <property type="term" value="F:beta-catenin binding"/>
    <property type="evidence" value="ECO:0007669"/>
    <property type="project" value="TreeGrafter"/>
</dbReference>
<feature type="region of interest" description="Disordered" evidence="11">
    <location>
        <begin position="876"/>
        <end position="896"/>
    </location>
</feature>
<feature type="domain" description="Cadherin" evidence="13">
    <location>
        <begin position="189"/>
        <end position="402"/>
    </location>
</feature>
<dbReference type="GO" id="GO:0000902">
    <property type="term" value="P:cell morphogenesis"/>
    <property type="evidence" value="ECO:0007669"/>
    <property type="project" value="TreeGrafter"/>
</dbReference>
<keyword evidence="8 12" id="KW-0472">Membrane</keyword>